<dbReference type="Proteomes" id="UP000432516">
    <property type="component" value="Unassembled WGS sequence"/>
</dbReference>
<dbReference type="AlphaFoldDB" id="A0A7K0I547"/>
<feature type="non-terminal residue" evidence="2">
    <location>
        <position position="103"/>
    </location>
</feature>
<dbReference type="EMBL" id="WKNE01000174">
    <property type="protein sequence ID" value="MRZ57774.1"/>
    <property type="molecule type" value="Genomic_DNA"/>
</dbReference>
<keyword evidence="1" id="KW-0732">Signal</keyword>
<evidence type="ECO:0000313" key="3">
    <source>
        <dbReference type="Proteomes" id="UP000432516"/>
    </source>
</evidence>
<evidence type="ECO:0000313" key="2">
    <source>
        <dbReference type="EMBL" id="MRZ57774.1"/>
    </source>
</evidence>
<gene>
    <name evidence="2" type="ORF">GKD68_24165</name>
</gene>
<dbReference type="RefSeq" id="WP_154398754.1">
    <property type="nucleotide sequence ID" value="NZ_WKNE01000174.1"/>
</dbReference>
<name>A0A7K0I547_PARDI</name>
<evidence type="ECO:0000256" key="1">
    <source>
        <dbReference type="SAM" id="SignalP"/>
    </source>
</evidence>
<feature type="signal peptide" evidence="1">
    <location>
        <begin position="1"/>
        <end position="22"/>
    </location>
</feature>
<sequence>MNKKFSTLLVGALLTSSVGAFATSTIRTVGHNIDLRPNETMSVAPTKTITKFENKLYQLSDGNGNVLVQERNLTTGELTMKLVAAADAPINASLWTITAIEDA</sequence>
<feature type="chain" id="PRO_5029890064" evidence="1">
    <location>
        <begin position="23"/>
        <end position="103"/>
    </location>
</feature>
<comment type="caution">
    <text evidence="2">The sequence shown here is derived from an EMBL/GenBank/DDBJ whole genome shotgun (WGS) entry which is preliminary data.</text>
</comment>
<protein>
    <submittedName>
        <fullName evidence="2">Uncharacterized protein</fullName>
    </submittedName>
</protein>
<reference evidence="2 3" key="1">
    <citation type="journal article" date="2019" name="Nat. Med.">
        <title>A library of human gut bacterial isolates paired with longitudinal multiomics data enables mechanistic microbiome research.</title>
        <authorList>
            <person name="Poyet M."/>
            <person name="Groussin M."/>
            <person name="Gibbons S.M."/>
            <person name="Avila-Pacheco J."/>
            <person name="Jiang X."/>
            <person name="Kearney S.M."/>
            <person name="Perrotta A.R."/>
            <person name="Berdy B."/>
            <person name="Zhao S."/>
            <person name="Lieberman T.D."/>
            <person name="Swanson P.K."/>
            <person name="Smith M."/>
            <person name="Roesemann S."/>
            <person name="Alexander J.E."/>
            <person name="Rich S.A."/>
            <person name="Livny J."/>
            <person name="Vlamakis H."/>
            <person name="Clish C."/>
            <person name="Bullock K."/>
            <person name="Deik A."/>
            <person name="Scott J."/>
            <person name="Pierce K.A."/>
            <person name="Xavier R.J."/>
            <person name="Alm E.J."/>
        </authorList>
    </citation>
    <scope>NUCLEOTIDE SEQUENCE [LARGE SCALE GENOMIC DNA]</scope>
    <source>
        <strain evidence="2 3">BIOML-A2</strain>
    </source>
</reference>
<proteinExistence type="predicted"/>
<accession>A0A7K0I547</accession>
<organism evidence="2 3">
    <name type="scientific">Parabacteroides distasonis</name>
    <dbReference type="NCBI Taxonomy" id="823"/>
    <lineage>
        <taxon>Bacteria</taxon>
        <taxon>Pseudomonadati</taxon>
        <taxon>Bacteroidota</taxon>
        <taxon>Bacteroidia</taxon>
        <taxon>Bacteroidales</taxon>
        <taxon>Tannerellaceae</taxon>
        <taxon>Parabacteroides</taxon>
    </lineage>
</organism>